<dbReference type="Gene3D" id="2.80.10.50">
    <property type="match status" value="1"/>
</dbReference>
<feature type="region of interest" description="Disordered" evidence="1">
    <location>
        <begin position="108"/>
        <end position="153"/>
    </location>
</feature>
<keyword evidence="2" id="KW-0812">Transmembrane</keyword>
<keyword evidence="2" id="KW-0472">Membrane</keyword>
<dbReference type="PROSITE" id="PS50231">
    <property type="entry name" value="RICIN_B_LECTIN"/>
    <property type="match status" value="1"/>
</dbReference>
<evidence type="ECO:0000256" key="1">
    <source>
        <dbReference type="SAM" id="MobiDB-lite"/>
    </source>
</evidence>
<dbReference type="Proteomes" id="UP001235712">
    <property type="component" value="Unassembled WGS sequence"/>
</dbReference>
<feature type="compositionally biased region" description="Low complexity" evidence="1">
    <location>
        <begin position="114"/>
        <end position="124"/>
    </location>
</feature>
<comment type="caution">
    <text evidence="4">The sequence shown here is derived from an EMBL/GenBank/DDBJ whole genome shotgun (WGS) entry which is preliminary data.</text>
</comment>
<dbReference type="InterPro" id="IPR000772">
    <property type="entry name" value="Ricin_B_lectin"/>
</dbReference>
<dbReference type="SMART" id="SM00458">
    <property type="entry name" value="RICIN"/>
    <property type="match status" value="1"/>
</dbReference>
<sequence length="309" mass="32159">MGTRELSADEHTESELDLGDADSAVPGSDSASRLPFGVSSRGVKGAAAVVGFVTIVVCAVIGGTMAVDSVARFDENRGDGATVLDDQQLDALPPGPGDEVTDIDDTERANRTHAASPRPSASPAVRKTTEKPGRQGTSGDDADTPGKQVDQVVDPKVQQAVTPIAEMGVIRNLSTGFCVDLPDAGVPEPGHAVSQYDCIPGAADNQDFQMVEQFGQYLIRNLKTNYCLDLPGSGSVDLATGVLASPCQAGDSDNQMFSAVPKGQGYWLVHVKSGLCLDVSNTNGGNKHAGQALTLFTCSTTDDHIWTVS</sequence>
<dbReference type="EMBL" id="JAUSQZ010000001">
    <property type="protein sequence ID" value="MDP9827728.1"/>
    <property type="molecule type" value="Genomic_DNA"/>
</dbReference>
<keyword evidence="5" id="KW-1185">Reference proteome</keyword>
<reference evidence="4 5" key="1">
    <citation type="submission" date="2023-07" db="EMBL/GenBank/DDBJ databases">
        <title>Sequencing the genomes of 1000 actinobacteria strains.</title>
        <authorList>
            <person name="Klenk H.-P."/>
        </authorList>
    </citation>
    <scope>NUCLEOTIDE SEQUENCE [LARGE SCALE GENOMIC DNA]</scope>
    <source>
        <strain evidence="4 5">DSM 44388</strain>
    </source>
</reference>
<dbReference type="RefSeq" id="WP_307244151.1">
    <property type="nucleotide sequence ID" value="NZ_JAUSQZ010000001.1"/>
</dbReference>
<keyword evidence="2" id="KW-1133">Transmembrane helix</keyword>
<dbReference type="SUPFAM" id="SSF50370">
    <property type="entry name" value="Ricin B-like lectins"/>
    <property type="match status" value="1"/>
</dbReference>
<dbReference type="Pfam" id="PF00652">
    <property type="entry name" value="Ricin_B_lectin"/>
    <property type="match status" value="1"/>
</dbReference>
<feature type="region of interest" description="Disordered" evidence="1">
    <location>
        <begin position="1"/>
        <end position="31"/>
    </location>
</feature>
<evidence type="ECO:0000313" key="4">
    <source>
        <dbReference type="EMBL" id="MDP9827728.1"/>
    </source>
</evidence>
<dbReference type="InterPro" id="IPR035992">
    <property type="entry name" value="Ricin_B-like_lectins"/>
</dbReference>
<evidence type="ECO:0000256" key="2">
    <source>
        <dbReference type="SAM" id="Phobius"/>
    </source>
</evidence>
<organism evidence="4 5">
    <name type="scientific">Kineosporia succinea</name>
    <dbReference type="NCBI Taxonomy" id="84632"/>
    <lineage>
        <taxon>Bacteria</taxon>
        <taxon>Bacillati</taxon>
        <taxon>Actinomycetota</taxon>
        <taxon>Actinomycetes</taxon>
        <taxon>Kineosporiales</taxon>
        <taxon>Kineosporiaceae</taxon>
        <taxon>Kineosporia</taxon>
    </lineage>
</organism>
<evidence type="ECO:0000313" key="5">
    <source>
        <dbReference type="Proteomes" id="UP001235712"/>
    </source>
</evidence>
<name>A0ABT9P4W0_9ACTN</name>
<gene>
    <name evidence="4" type="ORF">J2S57_003477</name>
</gene>
<feature type="domain" description="Ricin B lectin" evidence="3">
    <location>
        <begin position="167"/>
        <end position="309"/>
    </location>
</feature>
<feature type="transmembrane region" description="Helical" evidence="2">
    <location>
        <begin position="45"/>
        <end position="67"/>
    </location>
</feature>
<accession>A0ABT9P4W0</accession>
<evidence type="ECO:0000259" key="3">
    <source>
        <dbReference type="SMART" id="SM00458"/>
    </source>
</evidence>
<dbReference type="CDD" id="cd00161">
    <property type="entry name" value="beta-trefoil_Ricin-like"/>
    <property type="match status" value="1"/>
</dbReference>
<proteinExistence type="predicted"/>
<feature type="compositionally biased region" description="Basic and acidic residues" evidence="1">
    <location>
        <begin position="1"/>
        <end position="14"/>
    </location>
</feature>
<protein>
    <recommendedName>
        <fullName evidence="3">Ricin B lectin domain-containing protein</fullName>
    </recommendedName>
</protein>